<dbReference type="AlphaFoldDB" id="A0A6C0F7A0"/>
<keyword evidence="1" id="KW-0472">Membrane</keyword>
<organism evidence="2">
    <name type="scientific">viral metagenome</name>
    <dbReference type="NCBI Taxonomy" id="1070528"/>
    <lineage>
        <taxon>unclassified sequences</taxon>
        <taxon>metagenomes</taxon>
        <taxon>organismal metagenomes</taxon>
    </lineage>
</organism>
<feature type="transmembrane region" description="Helical" evidence="1">
    <location>
        <begin position="184"/>
        <end position="204"/>
    </location>
</feature>
<evidence type="ECO:0000313" key="2">
    <source>
        <dbReference type="EMBL" id="QHT36503.1"/>
    </source>
</evidence>
<reference evidence="2" key="1">
    <citation type="journal article" date="2020" name="Nature">
        <title>Giant virus diversity and host interactions through global metagenomics.</title>
        <authorList>
            <person name="Schulz F."/>
            <person name="Roux S."/>
            <person name="Paez-Espino D."/>
            <person name="Jungbluth S."/>
            <person name="Walsh D.A."/>
            <person name="Denef V.J."/>
            <person name="McMahon K.D."/>
            <person name="Konstantinidis K.T."/>
            <person name="Eloe-Fadrosh E.A."/>
            <person name="Kyrpides N.C."/>
            <person name="Woyke T."/>
        </authorList>
    </citation>
    <scope>NUCLEOTIDE SEQUENCE</scope>
    <source>
        <strain evidence="2">GVMAG-S-ERX555931-87</strain>
    </source>
</reference>
<dbReference type="EMBL" id="MN738743">
    <property type="protein sequence ID" value="QHT36503.1"/>
    <property type="molecule type" value="Genomic_DNA"/>
</dbReference>
<evidence type="ECO:0000256" key="1">
    <source>
        <dbReference type="SAM" id="Phobius"/>
    </source>
</evidence>
<keyword evidence="1" id="KW-0812">Transmembrane</keyword>
<accession>A0A6C0F7A0</accession>
<proteinExistence type="predicted"/>
<name>A0A6C0F7A0_9ZZZZ</name>
<keyword evidence="1" id="KW-1133">Transmembrane helix</keyword>
<sequence>MGDISQMSQEELSTMLNELQASRENWMAENLLSTEMSDGSQDLQIDSSIAVTFPDTAEGDAMRAAYSRRFNNSLNSLKEKSKFDIPGYISTEIYANVKDQREEVKKKIEKSREKTTVLDLTIGEIIKNTVMTIVNFQKDIHYHIYKVELEERMNETGNEDEVPFKNFKNFMLAFFNYLNENDNMLYFGFILMFLSIILYLFNILRE</sequence>
<protein>
    <submittedName>
        <fullName evidence="2">Uncharacterized protein</fullName>
    </submittedName>
</protein>